<dbReference type="PANTHER" id="PTHR35089:SF1">
    <property type="entry name" value="CHAPERONE PROTEIN SKP"/>
    <property type="match status" value="1"/>
</dbReference>
<dbReference type="OrthoDB" id="73897at2"/>
<keyword evidence="5" id="KW-1185">Reference proteome</keyword>
<dbReference type="Gene3D" id="3.30.910.20">
    <property type="entry name" value="Skp domain"/>
    <property type="match status" value="1"/>
</dbReference>
<evidence type="ECO:0000313" key="5">
    <source>
        <dbReference type="Proteomes" id="UP000321306"/>
    </source>
</evidence>
<accession>A0A511N9E8</accession>
<evidence type="ECO:0000256" key="2">
    <source>
        <dbReference type="ARBA" id="ARBA00022729"/>
    </source>
</evidence>
<reference evidence="4 5" key="1">
    <citation type="submission" date="2019-07" db="EMBL/GenBank/DDBJ databases">
        <title>Whole genome shotgun sequence of Deinococcus cellulosilyticus NBRC 106333.</title>
        <authorList>
            <person name="Hosoyama A."/>
            <person name="Uohara A."/>
            <person name="Ohji S."/>
            <person name="Ichikawa N."/>
        </authorList>
    </citation>
    <scope>NUCLEOTIDE SEQUENCE [LARGE SCALE GENOMIC DNA]</scope>
    <source>
        <strain evidence="4 5">NBRC 106333</strain>
    </source>
</reference>
<dbReference type="PANTHER" id="PTHR35089">
    <property type="entry name" value="CHAPERONE PROTEIN SKP"/>
    <property type="match status" value="1"/>
</dbReference>
<dbReference type="InterPro" id="IPR024930">
    <property type="entry name" value="Skp_dom_sf"/>
</dbReference>
<dbReference type="RefSeq" id="WP_146888745.1">
    <property type="nucleotide sequence ID" value="NZ_BJXB01000026.1"/>
</dbReference>
<dbReference type="SUPFAM" id="SSF111384">
    <property type="entry name" value="OmpH-like"/>
    <property type="match status" value="1"/>
</dbReference>
<protein>
    <recommendedName>
        <fullName evidence="6">Outer membrane chaperone Skp (OmpH)</fullName>
    </recommendedName>
</protein>
<gene>
    <name evidence="4" type="ORF">DC3_46360</name>
</gene>
<dbReference type="GO" id="GO:0051082">
    <property type="term" value="F:unfolded protein binding"/>
    <property type="evidence" value="ECO:0007669"/>
    <property type="project" value="InterPro"/>
</dbReference>
<dbReference type="EMBL" id="BJXB01000026">
    <property type="protein sequence ID" value="GEM49001.1"/>
    <property type="molecule type" value="Genomic_DNA"/>
</dbReference>
<evidence type="ECO:0000256" key="3">
    <source>
        <dbReference type="SAM" id="SignalP"/>
    </source>
</evidence>
<feature type="chain" id="PRO_5021921656" description="Outer membrane chaperone Skp (OmpH)" evidence="3">
    <location>
        <begin position="19"/>
        <end position="157"/>
    </location>
</feature>
<dbReference type="GO" id="GO:0050821">
    <property type="term" value="P:protein stabilization"/>
    <property type="evidence" value="ECO:0007669"/>
    <property type="project" value="TreeGrafter"/>
</dbReference>
<feature type="signal peptide" evidence="3">
    <location>
        <begin position="1"/>
        <end position="18"/>
    </location>
</feature>
<sequence>MRRALLTLTLLLAGPGLAQNTSTKIGFIDVDKVKAQHPSYKVISQLEKEAAKALDPLRKKIVSLQNTVGTKKPTSAQEKQYKDLQTQYNTTADKYQKQLKPKLDAMAKSIDAAIKKVAVAQGFKIVMNKAVAASSGMVVYADEKSTDLTAAVIKALK</sequence>
<comment type="caution">
    <text evidence="4">The sequence shown here is derived from an EMBL/GenBank/DDBJ whole genome shotgun (WGS) entry which is preliminary data.</text>
</comment>
<keyword evidence="2 3" id="KW-0732">Signal</keyword>
<evidence type="ECO:0000313" key="4">
    <source>
        <dbReference type="EMBL" id="GEM49001.1"/>
    </source>
</evidence>
<name>A0A511N9E8_DEIC1</name>
<evidence type="ECO:0000256" key="1">
    <source>
        <dbReference type="ARBA" id="ARBA00009091"/>
    </source>
</evidence>
<organism evidence="4 5">
    <name type="scientific">Deinococcus cellulosilyticus (strain DSM 18568 / NBRC 106333 / KACC 11606 / 5516J-15)</name>
    <dbReference type="NCBI Taxonomy" id="1223518"/>
    <lineage>
        <taxon>Bacteria</taxon>
        <taxon>Thermotogati</taxon>
        <taxon>Deinococcota</taxon>
        <taxon>Deinococci</taxon>
        <taxon>Deinococcales</taxon>
        <taxon>Deinococcaceae</taxon>
        <taxon>Deinococcus</taxon>
    </lineage>
</organism>
<evidence type="ECO:0008006" key="6">
    <source>
        <dbReference type="Google" id="ProtNLM"/>
    </source>
</evidence>
<proteinExistence type="inferred from homology"/>
<dbReference type="AlphaFoldDB" id="A0A511N9E8"/>
<dbReference type="InterPro" id="IPR005632">
    <property type="entry name" value="Chaperone_Skp"/>
</dbReference>
<comment type="similarity">
    <text evidence="1">Belongs to the Skp family.</text>
</comment>
<dbReference type="Pfam" id="PF03938">
    <property type="entry name" value="OmpH"/>
    <property type="match status" value="1"/>
</dbReference>
<dbReference type="Proteomes" id="UP000321306">
    <property type="component" value="Unassembled WGS sequence"/>
</dbReference>
<dbReference type="SMART" id="SM00935">
    <property type="entry name" value="OmpH"/>
    <property type="match status" value="1"/>
</dbReference>
<dbReference type="GO" id="GO:0005829">
    <property type="term" value="C:cytosol"/>
    <property type="evidence" value="ECO:0007669"/>
    <property type="project" value="TreeGrafter"/>
</dbReference>